<gene>
    <name evidence="3" type="ORF">Pcinc_035486</name>
</gene>
<comment type="caution">
    <text evidence="3">The sequence shown here is derived from an EMBL/GenBank/DDBJ whole genome shotgun (WGS) entry which is preliminary data.</text>
</comment>
<keyword evidence="4" id="KW-1185">Reference proteome</keyword>
<evidence type="ECO:0000313" key="3">
    <source>
        <dbReference type="EMBL" id="KAK3858315.1"/>
    </source>
</evidence>
<evidence type="ECO:0008006" key="5">
    <source>
        <dbReference type="Google" id="ProtNLM"/>
    </source>
</evidence>
<evidence type="ECO:0000256" key="2">
    <source>
        <dbReference type="SAM" id="SignalP"/>
    </source>
</evidence>
<dbReference type="AlphaFoldDB" id="A0AAE1EPE1"/>
<feature type="compositionally biased region" description="Polar residues" evidence="1">
    <location>
        <begin position="51"/>
        <end position="63"/>
    </location>
</feature>
<keyword evidence="2" id="KW-0732">Signal</keyword>
<feature type="signal peptide" evidence="2">
    <location>
        <begin position="1"/>
        <end position="29"/>
    </location>
</feature>
<sequence length="78" mass="8373">MQSVCVVKVCVVTVLVVLVCLNQVHHVDAGRNSYILVMQGGKDASRPSAGVLSSQPIPGSSRTRPPIRFGVWSRPIFA</sequence>
<reference evidence="3" key="1">
    <citation type="submission" date="2023-10" db="EMBL/GenBank/DDBJ databases">
        <title>Genome assemblies of two species of porcelain crab, Petrolisthes cinctipes and Petrolisthes manimaculis (Anomura: Porcellanidae).</title>
        <authorList>
            <person name="Angst P."/>
        </authorList>
    </citation>
    <scope>NUCLEOTIDE SEQUENCE</scope>
    <source>
        <strain evidence="3">PB745_01</strain>
        <tissue evidence="3">Gill</tissue>
    </source>
</reference>
<dbReference type="Proteomes" id="UP001286313">
    <property type="component" value="Unassembled WGS sequence"/>
</dbReference>
<organism evidence="3 4">
    <name type="scientific">Petrolisthes cinctipes</name>
    <name type="common">Flat porcelain crab</name>
    <dbReference type="NCBI Taxonomy" id="88211"/>
    <lineage>
        <taxon>Eukaryota</taxon>
        <taxon>Metazoa</taxon>
        <taxon>Ecdysozoa</taxon>
        <taxon>Arthropoda</taxon>
        <taxon>Crustacea</taxon>
        <taxon>Multicrustacea</taxon>
        <taxon>Malacostraca</taxon>
        <taxon>Eumalacostraca</taxon>
        <taxon>Eucarida</taxon>
        <taxon>Decapoda</taxon>
        <taxon>Pleocyemata</taxon>
        <taxon>Anomura</taxon>
        <taxon>Galatheoidea</taxon>
        <taxon>Porcellanidae</taxon>
        <taxon>Petrolisthes</taxon>
    </lineage>
</organism>
<accession>A0AAE1EPE1</accession>
<evidence type="ECO:0000256" key="1">
    <source>
        <dbReference type="SAM" id="MobiDB-lite"/>
    </source>
</evidence>
<feature type="chain" id="PRO_5042108464" description="Secreted protein" evidence="2">
    <location>
        <begin position="30"/>
        <end position="78"/>
    </location>
</feature>
<protein>
    <recommendedName>
        <fullName evidence="5">Secreted protein</fullName>
    </recommendedName>
</protein>
<evidence type="ECO:0000313" key="4">
    <source>
        <dbReference type="Proteomes" id="UP001286313"/>
    </source>
</evidence>
<name>A0AAE1EPE1_PETCI</name>
<feature type="region of interest" description="Disordered" evidence="1">
    <location>
        <begin position="47"/>
        <end position="66"/>
    </location>
</feature>
<dbReference type="EMBL" id="JAWQEG010005349">
    <property type="protein sequence ID" value="KAK3858315.1"/>
    <property type="molecule type" value="Genomic_DNA"/>
</dbReference>
<proteinExistence type="predicted"/>